<gene>
    <name evidence="2" type="ORF">LMG28138_05920</name>
</gene>
<evidence type="ECO:0000313" key="3">
    <source>
        <dbReference type="Proteomes" id="UP000494115"/>
    </source>
</evidence>
<organism evidence="2 3">
    <name type="scientific">Pararobbsia alpina</name>
    <dbReference type="NCBI Taxonomy" id="621374"/>
    <lineage>
        <taxon>Bacteria</taxon>
        <taxon>Pseudomonadati</taxon>
        <taxon>Pseudomonadota</taxon>
        <taxon>Betaproteobacteria</taxon>
        <taxon>Burkholderiales</taxon>
        <taxon>Burkholderiaceae</taxon>
        <taxon>Pararobbsia</taxon>
    </lineage>
</organism>
<dbReference type="NCBIfam" id="TIGR04045">
    <property type="entry name" value="MSMEG_0567_GNAT"/>
    <property type="match status" value="1"/>
</dbReference>
<reference evidence="2 3" key="1">
    <citation type="submission" date="2020-04" db="EMBL/GenBank/DDBJ databases">
        <authorList>
            <person name="De Canck E."/>
        </authorList>
    </citation>
    <scope>NUCLEOTIDE SEQUENCE [LARGE SCALE GENOMIC DNA]</scope>
    <source>
        <strain evidence="2 3">LMG 28138</strain>
    </source>
</reference>
<dbReference type="GO" id="GO:0016747">
    <property type="term" value="F:acyltransferase activity, transferring groups other than amino-acyl groups"/>
    <property type="evidence" value="ECO:0007669"/>
    <property type="project" value="InterPro"/>
</dbReference>
<dbReference type="PROSITE" id="PS51186">
    <property type="entry name" value="GNAT"/>
    <property type="match status" value="1"/>
</dbReference>
<dbReference type="SUPFAM" id="SSF55729">
    <property type="entry name" value="Acyl-CoA N-acyltransferases (Nat)"/>
    <property type="match status" value="1"/>
</dbReference>
<dbReference type="EMBL" id="CADIKM010000100">
    <property type="protein sequence ID" value="CAB3807408.1"/>
    <property type="molecule type" value="Genomic_DNA"/>
</dbReference>
<dbReference type="InterPro" id="IPR000182">
    <property type="entry name" value="GNAT_dom"/>
</dbReference>
<accession>A0A6S7C284</accession>
<evidence type="ECO:0000313" key="2">
    <source>
        <dbReference type="EMBL" id="CAB3807408.1"/>
    </source>
</evidence>
<dbReference type="RefSeq" id="WP_175108406.1">
    <property type="nucleotide sequence ID" value="NZ_CADIKM010000100.1"/>
</dbReference>
<sequence length="194" mass="21722">MFGEAIAGASAELNDLDVAPALYTPTEYRIKWTTLQWEADEAYKLRRAVFCIEQGIFVGDDRDEIDERAQQLVAVSCIAGMPEQVVGTVRIHQEEPGVWFGSRLAVHAAFRRHGKIGATLIRLAVTSAHALGCQTFLAHVQSQNVPLFRRLRWDVLAEERMLGRPHHLMQAQLQHYPPCTTPRSGFVTQSRSGS</sequence>
<feature type="domain" description="N-acetyltransferase" evidence="1">
    <location>
        <begin position="30"/>
        <end position="183"/>
    </location>
</feature>
<dbReference type="Pfam" id="PF00583">
    <property type="entry name" value="Acetyltransf_1"/>
    <property type="match status" value="1"/>
</dbReference>
<dbReference type="AlphaFoldDB" id="A0A6S7C284"/>
<proteinExistence type="predicted"/>
<dbReference type="InterPro" id="IPR024035">
    <property type="entry name" value="MSMEG_0567_GNAT"/>
</dbReference>
<dbReference type="Gene3D" id="3.40.630.30">
    <property type="match status" value="1"/>
</dbReference>
<dbReference type="InterPro" id="IPR016181">
    <property type="entry name" value="Acyl_CoA_acyltransferase"/>
</dbReference>
<dbReference type="Proteomes" id="UP000494115">
    <property type="component" value="Unassembled WGS sequence"/>
</dbReference>
<name>A0A6S7C284_9BURK</name>
<keyword evidence="3" id="KW-1185">Reference proteome</keyword>
<protein>
    <recommendedName>
        <fullName evidence="1">N-acetyltransferase domain-containing protein</fullName>
    </recommendedName>
</protein>
<dbReference type="CDD" id="cd04301">
    <property type="entry name" value="NAT_SF"/>
    <property type="match status" value="1"/>
</dbReference>
<evidence type="ECO:0000259" key="1">
    <source>
        <dbReference type="PROSITE" id="PS51186"/>
    </source>
</evidence>